<reference evidence="2 3" key="1">
    <citation type="submission" date="2020-11" db="EMBL/GenBank/DDBJ databases">
        <title>Vibrio nitrifigilis sp. nov., a marine nitrogen-fixing bacterium isolated from the lagoon sediment of an islet inside an atoll.</title>
        <authorList>
            <person name="Wang L.-T."/>
            <person name="Shieh W.Y."/>
        </authorList>
    </citation>
    <scope>NUCLEOTIDE SEQUENCE [LARGE SCALE GENOMIC DNA]</scope>
    <source>
        <strain evidence="2 3">NFV-1</strain>
    </source>
</reference>
<evidence type="ECO:0000313" key="2">
    <source>
        <dbReference type="EMBL" id="MBF9000567.1"/>
    </source>
</evidence>
<evidence type="ECO:0008006" key="4">
    <source>
        <dbReference type="Google" id="ProtNLM"/>
    </source>
</evidence>
<dbReference type="EMBL" id="JADPMR010000001">
    <property type="protein sequence ID" value="MBF9000567.1"/>
    <property type="molecule type" value="Genomic_DNA"/>
</dbReference>
<proteinExistence type="predicted"/>
<accession>A0ABS0GDX8</accession>
<dbReference type="Gene3D" id="1.25.40.10">
    <property type="entry name" value="Tetratricopeptide repeat domain"/>
    <property type="match status" value="3"/>
</dbReference>
<feature type="chain" id="PRO_5045127495" description="Tetratricopeptide repeat protein" evidence="1">
    <location>
        <begin position="21"/>
        <end position="392"/>
    </location>
</feature>
<keyword evidence="3" id="KW-1185">Reference proteome</keyword>
<evidence type="ECO:0000313" key="3">
    <source>
        <dbReference type="Proteomes" id="UP000597206"/>
    </source>
</evidence>
<feature type="signal peptide" evidence="1">
    <location>
        <begin position="1"/>
        <end position="20"/>
    </location>
</feature>
<protein>
    <recommendedName>
        <fullName evidence="4">Tetratricopeptide repeat protein</fullName>
    </recommendedName>
</protein>
<keyword evidence="1" id="KW-0732">Signal</keyword>
<dbReference type="SUPFAM" id="SSF48452">
    <property type="entry name" value="TPR-like"/>
    <property type="match status" value="2"/>
</dbReference>
<organism evidence="2 3">
    <name type="scientific">Vibrio nitrifigilis</name>
    <dbReference type="NCBI Taxonomy" id="2789781"/>
    <lineage>
        <taxon>Bacteria</taxon>
        <taxon>Pseudomonadati</taxon>
        <taxon>Pseudomonadota</taxon>
        <taxon>Gammaproteobacteria</taxon>
        <taxon>Vibrionales</taxon>
        <taxon>Vibrionaceae</taxon>
        <taxon>Vibrio</taxon>
    </lineage>
</organism>
<sequence>MIKQFMTCLMLLGVTSVASAAELSQYASSKAMKANELAKDGKYDQAITLLKDHMPTRGYDLAYFERMLGVFYWQSEKIKPAIQELTKAVESNELKDDSAWSTRRMLADLLLMDKQYKTALPHYYVLAKTLPKTEKGDKIWLRISQVHYQLGQWKQVLTAMQRYESYHLPDKVGPLSLKVGAQLQLEQWNAAIPTLKRLITIEPNQKNWWMQLVSLEMRVNKRKDALDTLALARLQGLDLGKQDLHLLAQLYAQAGVPERAAQVMQRIKGLNSDVQLVTEQAIYWQRAKEWNDAIKTWKLAAQLDGKYHWNVAQLLSQQGDYSEALAELDRVKDPKRKADVALARTRALYKLNRLDHALSQAKTANRIEPSAEAKSWIKYLTQLKQVQKSRAS</sequence>
<name>A0ABS0GDX8_9VIBR</name>
<gene>
    <name evidence="2" type="ORF">I1A42_08335</name>
</gene>
<dbReference type="Proteomes" id="UP000597206">
    <property type="component" value="Unassembled WGS sequence"/>
</dbReference>
<dbReference type="InterPro" id="IPR011990">
    <property type="entry name" value="TPR-like_helical_dom_sf"/>
</dbReference>
<evidence type="ECO:0000256" key="1">
    <source>
        <dbReference type="SAM" id="SignalP"/>
    </source>
</evidence>
<comment type="caution">
    <text evidence="2">The sequence shown here is derived from an EMBL/GenBank/DDBJ whole genome shotgun (WGS) entry which is preliminary data.</text>
</comment>
<dbReference type="RefSeq" id="WP_196123201.1">
    <property type="nucleotide sequence ID" value="NZ_JADPMR010000001.1"/>
</dbReference>